<dbReference type="PANTHER" id="PTHR43135:SF3">
    <property type="entry name" value="ALPHA-D-RIBOSE 1-METHYLPHOSPHONATE 5-TRIPHOSPHATE DIPHOSPHATASE"/>
    <property type="match status" value="1"/>
</dbReference>
<evidence type="ECO:0000256" key="1">
    <source>
        <dbReference type="SAM" id="SignalP"/>
    </source>
</evidence>
<dbReference type="Proteomes" id="UP000051213">
    <property type="component" value="Unassembled WGS sequence"/>
</dbReference>
<name>A0A0R2UI71_9GAMM</name>
<dbReference type="PANTHER" id="PTHR43135">
    <property type="entry name" value="ALPHA-D-RIBOSE 1-METHYLPHOSPHONATE 5-TRIPHOSPHATE DIPHOSPHATASE"/>
    <property type="match status" value="1"/>
</dbReference>
<evidence type="ECO:0000259" key="2">
    <source>
        <dbReference type="Pfam" id="PF01979"/>
    </source>
</evidence>
<dbReference type="EMBL" id="LICA01000019">
    <property type="protein sequence ID" value="KRO97075.1"/>
    <property type="molecule type" value="Genomic_DNA"/>
</dbReference>
<organism evidence="3 4">
    <name type="scientific">SAR92 bacterium BACL26 MAG-121220-bin70</name>
    <dbReference type="NCBI Taxonomy" id="1655626"/>
    <lineage>
        <taxon>Bacteria</taxon>
        <taxon>Pseudomonadati</taxon>
        <taxon>Pseudomonadota</taxon>
        <taxon>Gammaproteobacteria</taxon>
        <taxon>Cellvibrionales</taxon>
        <taxon>Porticoccaceae</taxon>
        <taxon>SAR92 clade</taxon>
    </lineage>
</organism>
<reference evidence="3 4" key="1">
    <citation type="submission" date="2015-10" db="EMBL/GenBank/DDBJ databases">
        <title>Metagenome-Assembled Genomes uncover a global brackish microbiome.</title>
        <authorList>
            <person name="Hugerth L.W."/>
            <person name="Larsson J."/>
            <person name="Alneberg J."/>
            <person name="Lindh M.V."/>
            <person name="Legrand C."/>
            <person name="Pinhassi J."/>
            <person name="Andersson A.F."/>
        </authorList>
    </citation>
    <scope>NUCLEOTIDE SEQUENCE [LARGE SCALE GENOMIC DNA]</scope>
    <source>
        <strain evidence="3">BACL26 MAG-121220-bin70</strain>
    </source>
</reference>
<dbReference type="Gene3D" id="2.30.40.10">
    <property type="entry name" value="Urease, subunit C, domain 1"/>
    <property type="match status" value="1"/>
</dbReference>
<gene>
    <name evidence="3" type="ORF">ABS24_00755</name>
</gene>
<dbReference type="InterPro" id="IPR057744">
    <property type="entry name" value="OTAase-like"/>
</dbReference>
<feature type="chain" id="PRO_5006425398" evidence="1">
    <location>
        <begin position="25"/>
        <end position="438"/>
    </location>
</feature>
<proteinExistence type="predicted"/>
<dbReference type="SUPFAM" id="SSF51556">
    <property type="entry name" value="Metallo-dependent hydrolases"/>
    <property type="match status" value="1"/>
</dbReference>
<dbReference type="CDD" id="cd01299">
    <property type="entry name" value="Met_dep_hydrolase_A"/>
    <property type="match status" value="1"/>
</dbReference>
<dbReference type="Gene3D" id="3.20.20.140">
    <property type="entry name" value="Metal-dependent hydrolases"/>
    <property type="match status" value="1"/>
</dbReference>
<protein>
    <submittedName>
        <fullName evidence="3">Amidohydrolase</fullName>
    </submittedName>
</protein>
<dbReference type="InterPro" id="IPR051781">
    <property type="entry name" value="Metallo-dep_Hydrolase"/>
</dbReference>
<keyword evidence="1" id="KW-0732">Signal</keyword>
<feature type="signal peptide" evidence="1">
    <location>
        <begin position="1"/>
        <end position="24"/>
    </location>
</feature>
<comment type="caution">
    <text evidence="3">The sequence shown here is derived from an EMBL/GenBank/DDBJ whole genome shotgun (WGS) entry which is preliminary data.</text>
</comment>
<keyword evidence="3" id="KW-0378">Hydrolase</keyword>
<dbReference type="InterPro" id="IPR011059">
    <property type="entry name" value="Metal-dep_hydrolase_composite"/>
</dbReference>
<dbReference type="GO" id="GO:0016810">
    <property type="term" value="F:hydrolase activity, acting on carbon-nitrogen (but not peptide) bonds"/>
    <property type="evidence" value="ECO:0007669"/>
    <property type="project" value="InterPro"/>
</dbReference>
<evidence type="ECO:0000313" key="3">
    <source>
        <dbReference type="EMBL" id="KRO97075.1"/>
    </source>
</evidence>
<dbReference type="SUPFAM" id="SSF51338">
    <property type="entry name" value="Composite domain of metallo-dependent hydrolases"/>
    <property type="match status" value="1"/>
</dbReference>
<dbReference type="InterPro" id="IPR006680">
    <property type="entry name" value="Amidohydro-rel"/>
</dbReference>
<dbReference type="InterPro" id="IPR032466">
    <property type="entry name" value="Metal_Hydrolase"/>
</dbReference>
<dbReference type="AlphaFoldDB" id="A0A0R2UI71"/>
<accession>A0A0R2UI71</accession>
<sequence length="438" mass="47468">MRPPNARYLILIFLSFSYFSLAQAETYALIADRLIDGKSNDALQNKAVIVSGTQITAITDITRIPKDAIRVNLPGTTLMPGMINAHEHPLLYKSDYQNAHLQGSSAYKALLGLSNLQRLLKAGWTTIRVMGDGDVYYANQDIRKAIDAGIFIGPRLTGAAHYISITGGGGDINYFSPEQKVLADGLIADGPEEIRKAIRKEIKYGSDWIKIMVTGAFMSVGDNPRNVSFSPEELSAAVEEASRQNIPVAAHAHATAGINQAVIAGARSIEHGSYLNEESIALMVEHQTYYVPTITVGDYYANSGKLLAQSKNDDFYLSFRDDWLVMIGKAHQAGVKIAVGSDLCGYAVESQVCAREFATLVEAGLSPMDAIKAGTSVGAELLQWDDRIGSIEVNKLADIIAVPGNPLLDMSALEKPVFVMKNGQIIINILENYSAINN</sequence>
<evidence type="ECO:0000313" key="4">
    <source>
        <dbReference type="Proteomes" id="UP000051213"/>
    </source>
</evidence>
<dbReference type="Pfam" id="PF01979">
    <property type="entry name" value="Amidohydro_1"/>
    <property type="match status" value="1"/>
</dbReference>
<feature type="domain" description="Amidohydrolase-related" evidence="2">
    <location>
        <begin position="77"/>
        <end position="425"/>
    </location>
</feature>